<dbReference type="PIRSF" id="PIRSF002741">
    <property type="entry name" value="MppA"/>
    <property type="match status" value="1"/>
</dbReference>
<dbReference type="GO" id="GO:0042597">
    <property type="term" value="C:periplasmic space"/>
    <property type="evidence" value="ECO:0007669"/>
    <property type="project" value="UniProtKB-ARBA"/>
</dbReference>
<dbReference type="Pfam" id="PF00496">
    <property type="entry name" value="SBP_bac_5"/>
    <property type="match status" value="1"/>
</dbReference>
<evidence type="ECO:0000313" key="3">
    <source>
        <dbReference type="Proteomes" id="UP000248806"/>
    </source>
</evidence>
<proteinExistence type="predicted"/>
<dbReference type="AlphaFoldDB" id="A0A326UF15"/>
<sequence length="563" mass="63068">MKPTSDRASKRGRAGALLLLMLLVLSFLLTACSGGAETPKEQKSHVLNGIATVDEKYTKDMNPFSSTANPGVSSLIYEPLIFTNIMDNSLTPWLASGYSFSKDLGTLTLTLRKGVMWSDGIPFTANDVLFTFRLLKKYPSMDVNNLWAYLANVEAPDQYTVVLSFARPYPPLLWSVGKTTPVPEHVFSRVADPRPGHFINESPVGTGPYLLKSFDPYLVQYVKNTRYWQADKAQISEVRFHVLKNNNEAWEGVASGRYDWSGIFPSGDINATYVKKDPAHNHYWFAPYANLMLFVNHERAPFNILPIRQAISLALDRERMFKDAEGGYEPVASPTAVVLPGHKKFLDPQYANLKFSRDLDQAKSLLAAQGYRAGADGILQSSLGTRLSFNLVVPADWSDWVEVCKIIQDNLKAVGIEVKLNGLSVQKYYEARSLGDFDMLLGTTTPSPHPFYMYDMLLNSSQVPPVGEAAVSNYERWRDAETNELLNQYAGTIDPKVQQQALNGLQRIMVEKLPAIPLLYAAMWFEYNDKRFTGWPNEKNPYASAQVTDSDNIMVILNLKPVS</sequence>
<dbReference type="EMBL" id="QKUF01000001">
    <property type="protein sequence ID" value="PZW36515.1"/>
    <property type="molecule type" value="Genomic_DNA"/>
</dbReference>
<dbReference type="CDD" id="cd08509">
    <property type="entry name" value="PBP2_TmCBP_oligosaccharides_like"/>
    <property type="match status" value="1"/>
</dbReference>
<gene>
    <name evidence="2" type="ORF">EI42_00691</name>
</gene>
<dbReference type="PROSITE" id="PS51257">
    <property type="entry name" value="PROKAR_LIPOPROTEIN"/>
    <property type="match status" value="1"/>
</dbReference>
<dbReference type="GO" id="GO:1904680">
    <property type="term" value="F:peptide transmembrane transporter activity"/>
    <property type="evidence" value="ECO:0007669"/>
    <property type="project" value="TreeGrafter"/>
</dbReference>
<evidence type="ECO:0000259" key="1">
    <source>
        <dbReference type="Pfam" id="PF00496"/>
    </source>
</evidence>
<dbReference type="Proteomes" id="UP000248806">
    <property type="component" value="Unassembled WGS sequence"/>
</dbReference>
<dbReference type="GO" id="GO:0015833">
    <property type="term" value="P:peptide transport"/>
    <property type="evidence" value="ECO:0007669"/>
    <property type="project" value="TreeGrafter"/>
</dbReference>
<feature type="domain" description="Solute-binding protein family 5" evidence="1">
    <location>
        <begin position="90"/>
        <end position="461"/>
    </location>
</feature>
<keyword evidence="3" id="KW-1185">Reference proteome</keyword>
<dbReference type="InterPro" id="IPR000914">
    <property type="entry name" value="SBP_5_dom"/>
</dbReference>
<accession>A0A326UF15</accession>
<dbReference type="SUPFAM" id="SSF53850">
    <property type="entry name" value="Periplasmic binding protein-like II"/>
    <property type="match status" value="1"/>
</dbReference>
<dbReference type="Gene3D" id="3.10.105.10">
    <property type="entry name" value="Dipeptide-binding Protein, Domain 3"/>
    <property type="match status" value="1"/>
</dbReference>
<organism evidence="2 3">
    <name type="scientific">Thermosporothrix hazakensis</name>
    <dbReference type="NCBI Taxonomy" id="644383"/>
    <lineage>
        <taxon>Bacteria</taxon>
        <taxon>Bacillati</taxon>
        <taxon>Chloroflexota</taxon>
        <taxon>Ktedonobacteria</taxon>
        <taxon>Ktedonobacterales</taxon>
        <taxon>Thermosporotrichaceae</taxon>
        <taxon>Thermosporothrix</taxon>
    </lineage>
</organism>
<dbReference type="Gene3D" id="3.40.190.10">
    <property type="entry name" value="Periplasmic binding protein-like II"/>
    <property type="match status" value="1"/>
</dbReference>
<dbReference type="InterPro" id="IPR039424">
    <property type="entry name" value="SBP_5"/>
</dbReference>
<reference evidence="2 3" key="1">
    <citation type="submission" date="2018-06" db="EMBL/GenBank/DDBJ databases">
        <title>Genomic Encyclopedia of Archaeal and Bacterial Type Strains, Phase II (KMG-II): from individual species to whole genera.</title>
        <authorList>
            <person name="Goeker M."/>
        </authorList>
    </citation>
    <scope>NUCLEOTIDE SEQUENCE [LARGE SCALE GENOMIC DNA]</scope>
    <source>
        <strain evidence="2 3">ATCC BAA-1881</strain>
    </source>
</reference>
<evidence type="ECO:0000313" key="2">
    <source>
        <dbReference type="EMBL" id="PZW36515.1"/>
    </source>
</evidence>
<dbReference type="PANTHER" id="PTHR30290">
    <property type="entry name" value="PERIPLASMIC BINDING COMPONENT OF ABC TRANSPORTER"/>
    <property type="match status" value="1"/>
</dbReference>
<comment type="caution">
    <text evidence="2">The sequence shown here is derived from an EMBL/GenBank/DDBJ whole genome shotgun (WGS) entry which is preliminary data.</text>
</comment>
<protein>
    <submittedName>
        <fullName evidence="2">Peptide/nickel transport system substrate-binding protein</fullName>
    </submittedName>
</protein>
<name>A0A326UF15_THEHA</name>
<dbReference type="InterPro" id="IPR030678">
    <property type="entry name" value="Peptide/Ni-bd"/>
</dbReference>
<dbReference type="RefSeq" id="WP_170142320.1">
    <property type="nucleotide sequence ID" value="NZ_BIFX01000001.1"/>
</dbReference>
<dbReference type="Gene3D" id="3.90.76.10">
    <property type="entry name" value="Dipeptide-binding Protein, Domain 1"/>
    <property type="match status" value="1"/>
</dbReference>
<dbReference type="PANTHER" id="PTHR30290:SF82">
    <property type="entry name" value="ABC-TYPE DIPEPTIDE_OLIGOPEPTIDE TRANSPORT SYSTEM, PERIPLASMIC COMPONENT"/>
    <property type="match status" value="1"/>
</dbReference>
<dbReference type="GO" id="GO:0043190">
    <property type="term" value="C:ATP-binding cassette (ABC) transporter complex"/>
    <property type="evidence" value="ECO:0007669"/>
    <property type="project" value="InterPro"/>
</dbReference>